<keyword evidence="24" id="KW-1185">Reference proteome</keyword>
<evidence type="ECO:0000256" key="1">
    <source>
        <dbReference type="ARBA" id="ARBA00004479"/>
    </source>
</evidence>
<dbReference type="HOGENOM" id="CLU_000288_21_4_1"/>
<dbReference type="OMA" id="YRYGAQK"/>
<name>D8SNE7_SELML</name>
<keyword evidence="9 19" id="KW-0547">Nucleotide-binding</keyword>
<keyword evidence="4" id="KW-0597">Phosphoprotein</keyword>
<dbReference type="FunFam" id="1.10.510.10:FF:000248">
    <property type="entry name" value="S-receptor-like kinase 5"/>
    <property type="match status" value="1"/>
</dbReference>
<evidence type="ECO:0000256" key="15">
    <source>
        <dbReference type="ARBA" id="ARBA00023170"/>
    </source>
</evidence>
<keyword evidence="7 21" id="KW-0732">Signal</keyword>
<dbReference type="InterPro" id="IPR011009">
    <property type="entry name" value="Kinase-like_dom_sf"/>
</dbReference>
<keyword evidence="8" id="KW-0430">Lectin</keyword>
<dbReference type="InterPro" id="IPR008271">
    <property type="entry name" value="Ser/Thr_kinase_AS"/>
</dbReference>
<dbReference type="eggNOG" id="ENOG502QUXB">
    <property type="taxonomic scope" value="Eukaryota"/>
</dbReference>
<dbReference type="FunCoup" id="D8SNE7">
    <property type="interactions" value="860"/>
</dbReference>
<evidence type="ECO:0000256" key="21">
    <source>
        <dbReference type="SAM" id="SignalP"/>
    </source>
</evidence>
<evidence type="ECO:0000256" key="5">
    <source>
        <dbReference type="ARBA" id="ARBA00022679"/>
    </source>
</evidence>
<keyword evidence="16" id="KW-0325">Glycoprotein</keyword>
<dbReference type="PROSITE" id="PS50011">
    <property type="entry name" value="PROTEIN_KINASE_DOM"/>
    <property type="match status" value="1"/>
</dbReference>
<gene>
    <name evidence="23" type="ORF">SELMODRAFT_121148</name>
</gene>
<dbReference type="Gene3D" id="3.30.200.20">
    <property type="entry name" value="Phosphorylase Kinase, domain 1"/>
    <property type="match status" value="1"/>
</dbReference>
<dbReference type="Proteomes" id="UP000001514">
    <property type="component" value="Unassembled WGS sequence"/>
</dbReference>
<evidence type="ECO:0000256" key="13">
    <source>
        <dbReference type="ARBA" id="ARBA00023136"/>
    </source>
</evidence>
<feature type="chain" id="PRO_5003122881" description="non-specific serine/threonine protein kinase" evidence="21">
    <location>
        <begin position="21"/>
        <end position="372"/>
    </location>
</feature>
<comment type="catalytic activity">
    <reaction evidence="17">
        <text>L-threonyl-[protein] + ATP = O-phospho-L-threonyl-[protein] + ADP + H(+)</text>
        <dbReference type="Rhea" id="RHEA:46608"/>
        <dbReference type="Rhea" id="RHEA-COMP:11060"/>
        <dbReference type="Rhea" id="RHEA-COMP:11605"/>
        <dbReference type="ChEBI" id="CHEBI:15378"/>
        <dbReference type="ChEBI" id="CHEBI:30013"/>
        <dbReference type="ChEBI" id="CHEBI:30616"/>
        <dbReference type="ChEBI" id="CHEBI:61977"/>
        <dbReference type="ChEBI" id="CHEBI:456216"/>
        <dbReference type="EC" id="2.7.11.1"/>
    </reaction>
</comment>
<dbReference type="AlphaFoldDB" id="D8SNE7"/>
<keyword evidence="3 20" id="KW-0723">Serine/threonine-protein kinase</keyword>
<evidence type="ECO:0000256" key="12">
    <source>
        <dbReference type="ARBA" id="ARBA00022989"/>
    </source>
</evidence>
<dbReference type="Pfam" id="PF00069">
    <property type="entry name" value="Pkinase"/>
    <property type="match status" value="1"/>
</dbReference>
<evidence type="ECO:0000256" key="17">
    <source>
        <dbReference type="ARBA" id="ARBA00047899"/>
    </source>
</evidence>
<dbReference type="InterPro" id="IPR000719">
    <property type="entry name" value="Prot_kinase_dom"/>
</dbReference>
<evidence type="ECO:0000256" key="16">
    <source>
        <dbReference type="ARBA" id="ARBA00023180"/>
    </source>
</evidence>
<reference evidence="23 24" key="1">
    <citation type="journal article" date="2011" name="Science">
        <title>The Selaginella genome identifies genetic changes associated with the evolution of vascular plants.</title>
        <authorList>
            <person name="Banks J.A."/>
            <person name="Nishiyama T."/>
            <person name="Hasebe M."/>
            <person name="Bowman J.L."/>
            <person name="Gribskov M."/>
            <person name="dePamphilis C."/>
            <person name="Albert V.A."/>
            <person name="Aono N."/>
            <person name="Aoyama T."/>
            <person name="Ambrose B.A."/>
            <person name="Ashton N.W."/>
            <person name="Axtell M.J."/>
            <person name="Barker E."/>
            <person name="Barker M.S."/>
            <person name="Bennetzen J.L."/>
            <person name="Bonawitz N.D."/>
            <person name="Chapple C."/>
            <person name="Cheng C."/>
            <person name="Correa L.G."/>
            <person name="Dacre M."/>
            <person name="DeBarry J."/>
            <person name="Dreyer I."/>
            <person name="Elias M."/>
            <person name="Engstrom E.M."/>
            <person name="Estelle M."/>
            <person name="Feng L."/>
            <person name="Finet C."/>
            <person name="Floyd S.K."/>
            <person name="Frommer W.B."/>
            <person name="Fujita T."/>
            <person name="Gramzow L."/>
            <person name="Gutensohn M."/>
            <person name="Harholt J."/>
            <person name="Hattori M."/>
            <person name="Heyl A."/>
            <person name="Hirai T."/>
            <person name="Hiwatashi Y."/>
            <person name="Ishikawa M."/>
            <person name="Iwata M."/>
            <person name="Karol K.G."/>
            <person name="Koehler B."/>
            <person name="Kolukisaoglu U."/>
            <person name="Kubo M."/>
            <person name="Kurata T."/>
            <person name="Lalonde S."/>
            <person name="Li K."/>
            <person name="Li Y."/>
            <person name="Litt A."/>
            <person name="Lyons E."/>
            <person name="Manning G."/>
            <person name="Maruyama T."/>
            <person name="Michael T.P."/>
            <person name="Mikami K."/>
            <person name="Miyazaki S."/>
            <person name="Morinaga S."/>
            <person name="Murata T."/>
            <person name="Mueller-Roeber B."/>
            <person name="Nelson D.R."/>
            <person name="Obara M."/>
            <person name="Oguri Y."/>
            <person name="Olmstead R.G."/>
            <person name="Onodera N."/>
            <person name="Petersen B.L."/>
            <person name="Pils B."/>
            <person name="Prigge M."/>
            <person name="Rensing S.A."/>
            <person name="Riano-Pachon D.M."/>
            <person name="Roberts A.W."/>
            <person name="Sato Y."/>
            <person name="Scheller H.V."/>
            <person name="Schulz B."/>
            <person name="Schulz C."/>
            <person name="Shakirov E.V."/>
            <person name="Shibagaki N."/>
            <person name="Shinohara N."/>
            <person name="Shippen D.E."/>
            <person name="Soerensen I."/>
            <person name="Sotooka R."/>
            <person name="Sugimoto N."/>
            <person name="Sugita M."/>
            <person name="Sumikawa N."/>
            <person name="Tanurdzic M."/>
            <person name="Theissen G."/>
            <person name="Ulvskov P."/>
            <person name="Wakazuki S."/>
            <person name="Weng J.K."/>
            <person name="Willats W.W."/>
            <person name="Wipf D."/>
            <person name="Wolf P.G."/>
            <person name="Yang L."/>
            <person name="Zimmer A.D."/>
            <person name="Zhu Q."/>
            <person name="Mitros T."/>
            <person name="Hellsten U."/>
            <person name="Loque D."/>
            <person name="Otillar R."/>
            <person name="Salamov A."/>
            <person name="Schmutz J."/>
            <person name="Shapiro H."/>
            <person name="Lindquist E."/>
            <person name="Lucas S."/>
            <person name="Rokhsar D."/>
            <person name="Grigoriev I.V."/>
        </authorList>
    </citation>
    <scope>NUCLEOTIDE SEQUENCE [LARGE SCALE GENOMIC DNA]</scope>
</reference>
<comment type="catalytic activity">
    <reaction evidence="18">
        <text>L-seryl-[protein] + ATP = O-phospho-L-seryl-[protein] + ADP + H(+)</text>
        <dbReference type="Rhea" id="RHEA:17989"/>
        <dbReference type="Rhea" id="RHEA-COMP:9863"/>
        <dbReference type="Rhea" id="RHEA-COMP:11604"/>
        <dbReference type="ChEBI" id="CHEBI:15378"/>
        <dbReference type="ChEBI" id="CHEBI:29999"/>
        <dbReference type="ChEBI" id="CHEBI:30616"/>
        <dbReference type="ChEBI" id="CHEBI:83421"/>
        <dbReference type="ChEBI" id="CHEBI:456216"/>
        <dbReference type="EC" id="2.7.11.1"/>
    </reaction>
</comment>
<keyword evidence="6" id="KW-0812">Transmembrane</keyword>
<dbReference type="CDD" id="cd14066">
    <property type="entry name" value="STKc_IRAK"/>
    <property type="match status" value="1"/>
</dbReference>
<dbReference type="GO" id="GO:0005524">
    <property type="term" value="F:ATP binding"/>
    <property type="evidence" value="ECO:0007669"/>
    <property type="project" value="UniProtKB-UniRule"/>
</dbReference>
<dbReference type="Gramene" id="EFJ14056">
    <property type="protein sequence ID" value="EFJ14056"/>
    <property type="gene ID" value="SELMODRAFT_121148"/>
</dbReference>
<evidence type="ECO:0000256" key="7">
    <source>
        <dbReference type="ARBA" id="ARBA00022729"/>
    </source>
</evidence>
<proteinExistence type="inferred from homology"/>
<dbReference type="Gene3D" id="1.10.510.10">
    <property type="entry name" value="Transferase(Phosphotransferase) domain 1"/>
    <property type="match status" value="1"/>
</dbReference>
<evidence type="ECO:0000256" key="19">
    <source>
        <dbReference type="PROSITE-ProRule" id="PRU10141"/>
    </source>
</evidence>
<evidence type="ECO:0000256" key="20">
    <source>
        <dbReference type="RuleBase" id="RU000304"/>
    </source>
</evidence>
<dbReference type="PROSITE" id="PS00107">
    <property type="entry name" value="PROTEIN_KINASE_ATP"/>
    <property type="match status" value="1"/>
</dbReference>
<evidence type="ECO:0000256" key="10">
    <source>
        <dbReference type="ARBA" id="ARBA00022777"/>
    </source>
</evidence>
<evidence type="ECO:0000256" key="6">
    <source>
        <dbReference type="ARBA" id="ARBA00022692"/>
    </source>
</evidence>
<organism evidence="24">
    <name type="scientific">Selaginella moellendorffii</name>
    <name type="common">Spikemoss</name>
    <dbReference type="NCBI Taxonomy" id="88036"/>
    <lineage>
        <taxon>Eukaryota</taxon>
        <taxon>Viridiplantae</taxon>
        <taxon>Streptophyta</taxon>
        <taxon>Embryophyta</taxon>
        <taxon>Tracheophyta</taxon>
        <taxon>Lycopodiopsida</taxon>
        <taxon>Selaginellales</taxon>
        <taxon>Selaginellaceae</taxon>
        <taxon>Selaginella</taxon>
    </lineage>
</organism>
<feature type="binding site" evidence="19">
    <location>
        <position position="79"/>
    </location>
    <ligand>
        <name>ATP</name>
        <dbReference type="ChEBI" id="CHEBI:30616"/>
    </ligand>
</feature>
<accession>D8SNE7</accession>
<feature type="domain" description="Protein kinase" evidence="22">
    <location>
        <begin position="50"/>
        <end position="327"/>
    </location>
</feature>
<evidence type="ECO:0000256" key="18">
    <source>
        <dbReference type="ARBA" id="ARBA00048679"/>
    </source>
</evidence>
<dbReference type="FunFam" id="3.30.200.20:FF:000178">
    <property type="entry name" value="serine/threonine-protein kinase PBS1-like"/>
    <property type="match status" value="1"/>
</dbReference>
<keyword evidence="12" id="KW-1133">Transmembrane helix</keyword>
<keyword evidence="10" id="KW-0418">Kinase</keyword>
<comment type="subcellular location">
    <subcellularLocation>
        <location evidence="1">Membrane</location>
        <topology evidence="1">Single-pass type I membrane protein</topology>
    </subcellularLocation>
</comment>
<feature type="signal peptide" evidence="21">
    <location>
        <begin position="1"/>
        <end position="20"/>
    </location>
</feature>
<evidence type="ECO:0000256" key="4">
    <source>
        <dbReference type="ARBA" id="ARBA00022553"/>
    </source>
</evidence>
<dbReference type="EC" id="2.7.11.1" evidence="2"/>
<dbReference type="PANTHER" id="PTHR47974">
    <property type="entry name" value="OS07G0415500 PROTEIN"/>
    <property type="match status" value="1"/>
</dbReference>
<keyword evidence="5" id="KW-0808">Transferase</keyword>
<keyword evidence="11 19" id="KW-0067">ATP-binding</keyword>
<dbReference type="EMBL" id="GL377629">
    <property type="protein sequence ID" value="EFJ14056.1"/>
    <property type="molecule type" value="Genomic_DNA"/>
</dbReference>
<evidence type="ECO:0000256" key="2">
    <source>
        <dbReference type="ARBA" id="ARBA00012513"/>
    </source>
</evidence>
<keyword evidence="14" id="KW-1015">Disulfide bond</keyword>
<keyword evidence="15" id="KW-0675">Receptor</keyword>
<dbReference type="GO" id="GO:0030246">
    <property type="term" value="F:carbohydrate binding"/>
    <property type="evidence" value="ECO:0007669"/>
    <property type="project" value="UniProtKB-KW"/>
</dbReference>
<dbReference type="GO" id="GO:0016020">
    <property type="term" value="C:membrane"/>
    <property type="evidence" value="ECO:0007669"/>
    <property type="project" value="UniProtKB-SubCell"/>
</dbReference>
<dbReference type="KEGG" id="smo:SELMODRAFT_121148"/>
<dbReference type="SMART" id="SM00220">
    <property type="entry name" value="S_TKc"/>
    <property type="match status" value="1"/>
</dbReference>
<comment type="similarity">
    <text evidence="20">Belongs to the protein kinase superfamily.</text>
</comment>
<evidence type="ECO:0000256" key="11">
    <source>
        <dbReference type="ARBA" id="ARBA00022840"/>
    </source>
</evidence>
<dbReference type="InterPro" id="IPR017441">
    <property type="entry name" value="Protein_kinase_ATP_BS"/>
</dbReference>
<evidence type="ECO:0000256" key="3">
    <source>
        <dbReference type="ARBA" id="ARBA00022527"/>
    </source>
</evidence>
<evidence type="ECO:0000256" key="9">
    <source>
        <dbReference type="ARBA" id="ARBA00022741"/>
    </source>
</evidence>
<keyword evidence="13" id="KW-0472">Membrane</keyword>
<sequence>MLVCILAVIFFIKKRRQIQAVQYDSDTFLESIENLRPIRFTLSDLERITDNFSKVLGTGGFGGVYEGVLPDGRKVAVKKLESTGQGKKEFYAEVAVLGTIHHWNLVKLLGFCSEGLNRLLVYEHMENGSLDKWIYQDFLEQKVLNWQQRMEIMLGMARGLAYLHEECVEKIIHLDIKPQNILLNEDLVAKVADFGLSRLMSRDQSYVMTTMRGTPGYLAPEWLLEAAITEKSDVYSFGVVLLEVISGRRNFSRVSEREKFYLPAYALELVTQEKEMELVDPRLKGECDEAVVRAVIRIAFQCLQENGSSRPSMGKVVQMLEGSSPVEDIPLDSLPFSTRNEARIQHADFLSVTGSTSAGGYWPQSDTSLGAR</sequence>
<evidence type="ECO:0000313" key="24">
    <source>
        <dbReference type="Proteomes" id="UP000001514"/>
    </source>
</evidence>
<dbReference type="SUPFAM" id="SSF56112">
    <property type="entry name" value="Protein kinase-like (PK-like)"/>
    <property type="match status" value="1"/>
</dbReference>
<evidence type="ECO:0000259" key="22">
    <source>
        <dbReference type="PROSITE" id="PS50011"/>
    </source>
</evidence>
<evidence type="ECO:0000256" key="14">
    <source>
        <dbReference type="ARBA" id="ARBA00023157"/>
    </source>
</evidence>
<protein>
    <recommendedName>
        <fullName evidence="2">non-specific serine/threonine protein kinase</fullName>
        <ecNumber evidence="2">2.7.11.1</ecNumber>
    </recommendedName>
</protein>
<dbReference type="PANTHER" id="PTHR47974:SF9">
    <property type="entry name" value="RECEPTOR-LIKE SERINE_THREONINE-PROTEIN KINASE"/>
    <property type="match status" value="1"/>
</dbReference>
<evidence type="ECO:0000256" key="8">
    <source>
        <dbReference type="ARBA" id="ARBA00022734"/>
    </source>
</evidence>
<evidence type="ECO:0000313" key="23">
    <source>
        <dbReference type="EMBL" id="EFJ14056.1"/>
    </source>
</evidence>
<dbReference type="STRING" id="88036.D8SNE7"/>
<dbReference type="PROSITE" id="PS00108">
    <property type="entry name" value="PROTEIN_KINASE_ST"/>
    <property type="match status" value="1"/>
</dbReference>
<dbReference type="InParanoid" id="D8SNE7"/>
<dbReference type="GO" id="GO:0004674">
    <property type="term" value="F:protein serine/threonine kinase activity"/>
    <property type="evidence" value="ECO:0007669"/>
    <property type="project" value="UniProtKB-KW"/>
</dbReference>